<dbReference type="InterPro" id="IPR051122">
    <property type="entry name" value="SDR_DHRS6-like"/>
</dbReference>
<organism evidence="4 5">
    <name type="scientific">Paracidovorax citrulli</name>
    <name type="common">Acidovorax citrulli</name>
    <dbReference type="NCBI Taxonomy" id="80869"/>
    <lineage>
        <taxon>Bacteria</taxon>
        <taxon>Pseudomonadati</taxon>
        <taxon>Pseudomonadota</taxon>
        <taxon>Betaproteobacteria</taxon>
        <taxon>Burkholderiales</taxon>
        <taxon>Comamonadaceae</taxon>
        <taxon>Paracidovorax</taxon>
    </lineage>
</organism>
<name>A0ABY9AL45_PARCI</name>
<comment type="similarity">
    <text evidence="1">Belongs to the short-chain dehydrogenases/reductases (SDR) family.</text>
</comment>
<dbReference type="GO" id="GO:0016491">
    <property type="term" value="F:oxidoreductase activity"/>
    <property type="evidence" value="ECO:0007669"/>
    <property type="project" value="UniProtKB-KW"/>
</dbReference>
<accession>A0ABY9AL45</accession>
<dbReference type="PANTHER" id="PTHR43477:SF1">
    <property type="entry name" value="DIHYDROANTICAPSIN 7-DEHYDROGENASE"/>
    <property type="match status" value="1"/>
</dbReference>
<dbReference type="Gene3D" id="3.40.50.720">
    <property type="entry name" value="NAD(P)-binding Rossmann-like Domain"/>
    <property type="match status" value="1"/>
</dbReference>
<dbReference type="PRINTS" id="PR00080">
    <property type="entry name" value="SDRFAMILY"/>
</dbReference>
<dbReference type="InterPro" id="IPR002347">
    <property type="entry name" value="SDR_fam"/>
</dbReference>
<feature type="region of interest" description="Disordered" evidence="3">
    <location>
        <begin position="73"/>
        <end position="94"/>
    </location>
</feature>
<evidence type="ECO:0000256" key="3">
    <source>
        <dbReference type="SAM" id="MobiDB-lite"/>
    </source>
</evidence>
<sequence>MPHAVVTGSSSGIGRAIAESLLATGWRVTGLDIAPPAIAHPAFAHLPVDLADGEAIARAAAGLLEADPREIVAPNTSGHASSQPPNSPPAPQAPDALVHAAGVLRVGPLGQLDHAGGALMWRLHVDAATRLADALVPAMAARGRGRVVFIGSRVAQGMPGRGQYAATKAALIALARSWAAEVAGQGVTVNVVSPAATATGMLADPARAGSAPRLPPIGRLIDPAEIAALTGYLLSPAAAAITGQDIAICGGSSLAR</sequence>
<evidence type="ECO:0000313" key="5">
    <source>
        <dbReference type="Proteomes" id="UP001242732"/>
    </source>
</evidence>
<evidence type="ECO:0000256" key="2">
    <source>
        <dbReference type="ARBA" id="ARBA00023002"/>
    </source>
</evidence>
<dbReference type="EC" id="1.-.-.-" evidence="4"/>
<dbReference type="EMBL" id="CP127363">
    <property type="protein sequence ID" value="WIY47681.1"/>
    <property type="molecule type" value="Genomic_DNA"/>
</dbReference>
<keyword evidence="2 4" id="KW-0560">Oxidoreductase</keyword>
<dbReference type="PRINTS" id="PR00081">
    <property type="entry name" value="GDHRDH"/>
</dbReference>
<dbReference type="CDD" id="cd05233">
    <property type="entry name" value="SDR_c"/>
    <property type="match status" value="1"/>
</dbReference>
<keyword evidence="5" id="KW-1185">Reference proteome</keyword>
<evidence type="ECO:0000256" key="1">
    <source>
        <dbReference type="ARBA" id="ARBA00006484"/>
    </source>
</evidence>
<dbReference type="Proteomes" id="UP001242732">
    <property type="component" value="Chromosome"/>
</dbReference>
<dbReference type="SUPFAM" id="SSF51735">
    <property type="entry name" value="NAD(P)-binding Rossmann-fold domains"/>
    <property type="match status" value="1"/>
</dbReference>
<dbReference type="RefSeq" id="WP_011794538.1">
    <property type="nucleotide sequence ID" value="NZ_CP023687.1"/>
</dbReference>
<dbReference type="Pfam" id="PF13561">
    <property type="entry name" value="adh_short_C2"/>
    <property type="match status" value="1"/>
</dbReference>
<dbReference type="PANTHER" id="PTHR43477">
    <property type="entry name" value="DIHYDROANTICAPSIN 7-DEHYDROGENASE"/>
    <property type="match status" value="1"/>
</dbReference>
<evidence type="ECO:0000313" key="4">
    <source>
        <dbReference type="EMBL" id="WIY47681.1"/>
    </source>
</evidence>
<gene>
    <name evidence="4" type="ORF">QRO08_17865</name>
</gene>
<dbReference type="GeneID" id="79791059"/>
<proteinExistence type="inferred from homology"/>
<dbReference type="InterPro" id="IPR036291">
    <property type="entry name" value="NAD(P)-bd_dom_sf"/>
</dbReference>
<reference evidence="4 5" key="1">
    <citation type="submission" date="2023-06" db="EMBL/GenBank/DDBJ databases">
        <authorList>
            <person name="Ham H."/>
            <person name="Park D.S."/>
        </authorList>
    </citation>
    <scope>NUCLEOTIDE SEQUENCE [LARGE SCALE GENOMIC DNA]</scope>
    <source>
        <strain evidence="4 5">KACC 17005</strain>
    </source>
</reference>
<protein>
    <submittedName>
        <fullName evidence="4">SDR family oxidoreductase</fullName>
        <ecNumber evidence="4">1.-.-.-</ecNumber>
    </submittedName>
</protein>